<dbReference type="PANTHER" id="PTHR21660">
    <property type="entry name" value="THIOESTERASE SUPERFAMILY MEMBER-RELATED"/>
    <property type="match status" value="1"/>
</dbReference>
<reference evidence="4 5" key="1">
    <citation type="submission" date="2017-05" db="EMBL/GenBank/DDBJ databases">
        <authorList>
            <person name="Song R."/>
            <person name="Chenine A.L."/>
            <person name="Ruprecht R.M."/>
        </authorList>
    </citation>
    <scope>NUCLEOTIDE SEQUENCE [LARGE SCALE GENOMIC DNA]</scope>
    <source>
        <strain evidence="4 5">DSM 26136</strain>
    </source>
</reference>
<name>A0A1Y0EPT3_9BURK</name>
<dbReference type="Pfam" id="PF03061">
    <property type="entry name" value="4HBT"/>
    <property type="match status" value="1"/>
</dbReference>
<dbReference type="PANTHER" id="PTHR21660:SF1">
    <property type="entry name" value="ACYL-COENZYME A THIOESTERASE 13"/>
    <property type="match status" value="1"/>
</dbReference>
<dbReference type="OrthoDB" id="8851832at2"/>
<organism evidence="4 5">
    <name type="scientific">Comamonas serinivorans</name>
    <dbReference type="NCBI Taxonomy" id="1082851"/>
    <lineage>
        <taxon>Bacteria</taxon>
        <taxon>Pseudomonadati</taxon>
        <taxon>Pseudomonadota</taxon>
        <taxon>Betaproteobacteria</taxon>
        <taxon>Burkholderiales</taxon>
        <taxon>Comamonadaceae</taxon>
        <taxon>Comamonas</taxon>
    </lineage>
</organism>
<dbReference type="AlphaFoldDB" id="A0A1Y0EPT3"/>
<dbReference type="InterPro" id="IPR029069">
    <property type="entry name" value="HotDog_dom_sf"/>
</dbReference>
<evidence type="ECO:0000313" key="5">
    <source>
        <dbReference type="Proteomes" id="UP000196138"/>
    </source>
</evidence>
<proteinExistence type="inferred from homology"/>
<dbReference type="Proteomes" id="UP000196138">
    <property type="component" value="Chromosome"/>
</dbReference>
<keyword evidence="5" id="KW-1185">Reference proteome</keyword>
<evidence type="ECO:0000256" key="2">
    <source>
        <dbReference type="ARBA" id="ARBA00022801"/>
    </source>
</evidence>
<dbReference type="KEGG" id="cser:CCO03_13625"/>
<dbReference type="CDD" id="cd03443">
    <property type="entry name" value="PaaI_thioesterase"/>
    <property type="match status" value="1"/>
</dbReference>
<feature type="domain" description="Thioesterase" evidence="3">
    <location>
        <begin position="56"/>
        <end position="129"/>
    </location>
</feature>
<dbReference type="InterPro" id="IPR006683">
    <property type="entry name" value="Thioestr_dom"/>
</dbReference>
<dbReference type="SUPFAM" id="SSF54637">
    <property type="entry name" value="Thioesterase/thiol ester dehydrase-isomerase"/>
    <property type="match status" value="1"/>
</dbReference>
<dbReference type="InterPro" id="IPR039298">
    <property type="entry name" value="ACOT13"/>
</dbReference>
<accession>A0A1Y0EPT3</accession>
<keyword evidence="2" id="KW-0378">Hydrolase</keyword>
<dbReference type="InterPro" id="IPR003736">
    <property type="entry name" value="PAAI_dom"/>
</dbReference>
<dbReference type="Gene3D" id="3.10.129.10">
    <property type="entry name" value="Hotdog Thioesterase"/>
    <property type="match status" value="1"/>
</dbReference>
<evidence type="ECO:0000256" key="1">
    <source>
        <dbReference type="ARBA" id="ARBA00008324"/>
    </source>
</evidence>
<gene>
    <name evidence="4" type="ORF">CCO03_13625</name>
</gene>
<protein>
    <recommendedName>
        <fullName evidence="3">Thioesterase domain-containing protein</fullName>
    </recommendedName>
</protein>
<dbReference type="EMBL" id="CP021455">
    <property type="protein sequence ID" value="ARU05586.1"/>
    <property type="molecule type" value="Genomic_DNA"/>
</dbReference>
<evidence type="ECO:0000259" key="3">
    <source>
        <dbReference type="Pfam" id="PF03061"/>
    </source>
</evidence>
<evidence type="ECO:0000313" key="4">
    <source>
        <dbReference type="EMBL" id="ARU05586.1"/>
    </source>
</evidence>
<sequence length="147" mass="15986">MPVVPDLPLFTETADNEFFGLPMEMARTIRLTGEAIAGHHCRVRLPYNKAFTNSRGDMHGGMIATLFDAGLSAACRAHDPRKYGVVTIDLTIHFMAPAPGDMICHAVCERRGKSISFARGEIRNDAGELLGMATGTFKLLERGVAQP</sequence>
<dbReference type="GO" id="GO:0047617">
    <property type="term" value="F:fatty acyl-CoA hydrolase activity"/>
    <property type="evidence" value="ECO:0007669"/>
    <property type="project" value="InterPro"/>
</dbReference>
<dbReference type="RefSeq" id="WP_087281900.1">
    <property type="nucleotide sequence ID" value="NZ_CP021455.1"/>
</dbReference>
<comment type="similarity">
    <text evidence="1">Belongs to the thioesterase PaaI family.</text>
</comment>
<dbReference type="NCBIfam" id="TIGR00369">
    <property type="entry name" value="unchar_dom_1"/>
    <property type="match status" value="1"/>
</dbReference>